<feature type="transmembrane region" description="Helical" evidence="1">
    <location>
        <begin position="78"/>
        <end position="98"/>
    </location>
</feature>
<feature type="domain" description="LiaF transmembrane" evidence="2">
    <location>
        <begin position="6"/>
        <end position="96"/>
    </location>
</feature>
<keyword evidence="1" id="KW-0472">Membrane</keyword>
<proteinExistence type="predicted"/>
<dbReference type="AlphaFoldDB" id="A0A926D647"/>
<keyword evidence="1" id="KW-1133">Transmembrane helix</keyword>
<feature type="transmembrane region" description="Helical" evidence="1">
    <location>
        <begin position="7"/>
        <end position="24"/>
    </location>
</feature>
<sequence length="210" mass="22113">MKWWPGLALIAVGVLWLLNILGVLTAEIWIFVWPALIIFFGIYTVFRGRNLGFGLLAAAGGVYWLLINLGRAVWDGRVILPAVLIAVGIQILASRLGWKDSSSAEGDAVFTTAEHTAHGGVFTGTEVTAVFGKNVLDLRGYDEIVSGAKVEVNAVFGTVEILVPKGCFVEKKGISCVFGGVSAGHNPSPGPVSIALDGSAVFGGVQIIYA</sequence>
<name>A0A926D647_9FIRM</name>
<feature type="transmembrane region" description="Helical" evidence="1">
    <location>
        <begin position="53"/>
        <end position="72"/>
    </location>
</feature>
<feature type="transmembrane region" description="Helical" evidence="1">
    <location>
        <begin position="30"/>
        <end position="46"/>
    </location>
</feature>
<evidence type="ECO:0000256" key="1">
    <source>
        <dbReference type="SAM" id="Phobius"/>
    </source>
</evidence>
<gene>
    <name evidence="3" type="ORF">H8696_09485</name>
</gene>
<dbReference type="Pfam" id="PF22570">
    <property type="entry name" value="LiaF-TM"/>
    <property type="match status" value="1"/>
</dbReference>
<evidence type="ECO:0000313" key="3">
    <source>
        <dbReference type="EMBL" id="MBC8532078.1"/>
    </source>
</evidence>
<protein>
    <recommendedName>
        <fullName evidence="2">LiaF transmembrane domain-containing protein</fullName>
    </recommendedName>
</protein>
<accession>A0A926D647</accession>
<dbReference type="EMBL" id="JACRSR010000004">
    <property type="protein sequence ID" value="MBC8532078.1"/>
    <property type="molecule type" value="Genomic_DNA"/>
</dbReference>
<evidence type="ECO:0000259" key="2">
    <source>
        <dbReference type="Pfam" id="PF22570"/>
    </source>
</evidence>
<evidence type="ECO:0000313" key="4">
    <source>
        <dbReference type="Proteomes" id="UP000623172"/>
    </source>
</evidence>
<organism evidence="3 4">
    <name type="scientific">Gehongia tenuis</name>
    <dbReference type="NCBI Taxonomy" id="2763655"/>
    <lineage>
        <taxon>Bacteria</taxon>
        <taxon>Bacillati</taxon>
        <taxon>Bacillota</taxon>
        <taxon>Clostridia</taxon>
        <taxon>Christensenellales</taxon>
        <taxon>Christensenellaceae</taxon>
        <taxon>Gehongia</taxon>
    </lineage>
</organism>
<reference evidence="3" key="1">
    <citation type="submission" date="2020-08" db="EMBL/GenBank/DDBJ databases">
        <title>Genome public.</title>
        <authorList>
            <person name="Liu C."/>
            <person name="Sun Q."/>
        </authorList>
    </citation>
    <scope>NUCLEOTIDE SEQUENCE</scope>
    <source>
        <strain evidence="3">NSJ-53</strain>
    </source>
</reference>
<dbReference type="Proteomes" id="UP000623172">
    <property type="component" value="Unassembled WGS sequence"/>
</dbReference>
<keyword evidence="1" id="KW-0812">Transmembrane</keyword>
<comment type="caution">
    <text evidence="3">The sequence shown here is derived from an EMBL/GenBank/DDBJ whole genome shotgun (WGS) entry which is preliminary data.</text>
</comment>
<dbReference type="InterPro" id="IPR054331">
    <property type="entry name" value="LiaF_TM"/>
</dbReference>
<dbReference type="RefSeq" id="WP_249317134.1">
    <property type="nucleotide sequence ID" value="NZ_JACRSR010000004.1"/>
</dbReference>
<keyword evidence="4" id="KW-1185">Reference proteome</keyword>